<evidence type="ECO:0000313" key="2">
    <source>
        <dbReference type="EMBL" id="KAF6006253.1"/>
    </source>
</evidence>
<name>A0A8H6B6V0_DEKBR</name>
<proteinExistence type="predicted"/>
<feature type="region of interest" description="Disordered" evidence="1">
    <location>
        <begin position="31"/>
        <end position="59"/>
    </location>
</feature>
<feature type="region of interest" description="Disordered" evidence="1">
    <location>
        <begin position="88"/>
        <end position="114"/>
    </location>
</feature>
<dbReference type="AlphaFoldDB" id="A0A8H6B6V0"/>
<dbReference type="Proteomes" id="UP000568158">
    <property type="component" value="Unassembled WGS sequence"/>
</dbReference>
<feature type="compositionally biased region" description="Polar residues" evidence="1">
    <location>
        <begin position="45"/>
        <end position="58"/>
    </location>
</feature>
<protein>
    <submittedName>
        <fullName evidence="2">Uncharacterized protein</fullName>
    </submittedName>
</protein>
<reference evidence="2 3" key="1">
    <citation type="journal article" date="2020" name="Appl. Microbiol. Biotechnol.">
        <title>Targeted gene deletion in Brettanomyces bruxellensis with an expression-free CRISPR-Cas9 system.</title>
        <authorList>
            <person name="Varela C."/>
            <person name="Bartel C."/>
            <person name="Onetto C."/>
            <person name="Borneman A."/>
        </authorList>
    </citation>
    <scope>NUCLEOTIDE SEQUENCE [LARGE SCALE GENOMIC DNA]</scope>
    <source>
        <strain evidence="2 3">AWRI1613</strain>
    </source>
</reference>
<feature type="region of interest" description="Disordered" evidence="1">
    <location>
        <begin position="205"/>
        <end position="235"/>
    </location>
</feature>
<feature type="compositionally biased region" description="Basic residues" evidence="1">
    <location>
        <begin position="213"/>
        <end position="223"/>
    </location>
</feature>
<sequence>MFSRVAGREARKRGSARRHVNVGDIVIKAPTNVNGKRLPRRMSKRLSQNKSKANNTIQIDDVAPGMTFLDSDSDSDDNEQFVDSREHLVSNHRESLSGISDPENAAKENSNDNEIVKRRSTRKSLPKSKHAVEIIDLSNNSSNGIEKHDADNLEVNKVSSPFDKKVESDEISAFKSQTELSLDDKYAQTVYDGSKRRVKDIYSSKVTKAKSSVPKKRGRKKGLKGGDDVDGSSNTNEAESIIGAVNFELSSVEESATDGVDIIQKLRIVNSQILQLLDETERYVQ</sequence>
<evidence type="ECO:0000313" key="3">
    <source>
        <dbReference type="Proteomes" id="UP000568158"/>
    </source>
</evidence>
<accession>A0A8H6B6V0</accession>
<comment type="caution">
    <text evidence="2">The sequence shown here is derived from an EMBL/GenBank/DDBJ whole genome shotgun (WGS) entry which is preliminary data.</text>
</comment>
<feature type="compositionally biased region" description="Basic and acidic residues" evidence="1">
    <location>
        <begin position="104"/>
        <end position="114"/>
    </location>
</feature>
<evidence type="ECO:0000256" key="1">
    <source>
        <dbReference type="SAM" id="MobiDB-lite"/>
    </source>
</evidence>
<organism evidence="2 3">
    <name type="scientific">Dekkera bruxellensis</name>
    <name type="common">Brettanomyces custersii</name>
    <dbReference type="NCBI Taxonomy" id="5007"/>
    <lineage>
        <taxon>Eukaryota</taxon>
        <taxon>Fungi</taxon>
        <taxon>Dikarya</taxon>
        <taxon>Ascomycota</taxon>
        <taxon>Saccharomycotina</taxon>
        <taxon>Pichiomycetes</taxon>
        <taxon>Pichiales</taxon>
        <taxon>Pichiaceae</taxon>
        <taxon>Brettanomyces</taxon>
    </lineage>
</organism>
<dbReference type="EMBL" id="JABCYN010000055">
    <property type="protein sequence ID" value="KAF6006253.1"/>
    <property type="molecule type" value="Genomic_DNA"/>
</dbReference>
<gene>
    <name evidence="2" type="ORF">HII12_005147</name>
</gene>